<dbReference type="EMBL" id="LXQA010188736">
    <property type="protein sequence ID" value="MCI31642.1"/>
    <property type="molecule type" value="Genomic_DNA"/>
</dbReference>
<evidence type="ECO:0000313" key="2">
    <source>
        <dbReference type="EMBL" id="MCI31642.1"/>
    </source>
</evidence>
<feature type="non-terminal residue" evidence="2">
    <location>
        <position position="1"/>
    </location>
</feature>
<organism evidence="2 3">
    <name type="scientific">Trifolium medium</name>
    <dbReference type="NCBI Taxonomy" id="97028"/>
    <lineage>
        <taxon>Eukaryota</taxon>
        <taxon>Viridiplantae</taxon>
        <taxon>Streptophyta</taxon>
        <taxon>Embryophyta</taxon>
        <taxon>Tracheophyta</taxon>
        <taxon>Spermatophyta</taxon>
        <taxon>Magnoliopsida</taxon>
        <taxon>eudicotyledons</taxon>
        <taxon>Gunneridae</taxon>
        <taxon>Pentapetalae</taxon>
        <taxon>rosids</taxon>
        <taxon>fabids</taxon>
        <taxon>Fabales</taxon>
        <taxon>Fabaceae</taxon>
        <taxon>Papilionoideae</taxon>
        <taxon>50 kb inversion clade</taxon>
        <taxon>NPAAA clade</taxon>
        <taxon>Hologalegina</taxon>
        <taxon>IRL clade</taxon>
        <taxon>Trifolieae</taxon>
        <taxon>Trifolium</taxon>
    </lineage>
</organism>
<feature type="compositionally biased region" description="Polar residues" evidence="1">
    <location>
        <begin position="42"/>
        <end position="54"/>
    </location>
</feature>
<feature type="region of interest" description="Disordered" evidence="1">
    <location>
        <begin position="1"/>
        <end position="124"/>
    </location>
</feature>
<feature type="compositionally biased region" description="Polar residues" evidence="1">
    <location>
        <begin position="1"/>
        <end position="11"/>
    </location>
</feature>
<protein>
    <submittedName>
        <fullName evidence="2">Uncharacterized protein</fullName>
    </submittedName>
</protein>
<feature type="compositionally biased region" description="Basic and acidic residues" evidence="1">
    <location>
        <begin position="85"/>
        <end position="96"/>
    </location>
</feature>
<feature type="non-terminal residue" evidence="2">
    <location>
        <position position="124"/>
    </location>
</feature>
<evidence type="ECO:0000256" key="1">
    <source>
        <dbReference type="SAM" id="MobiDB-lite"/>
    </source>
</evidence>
<reference evidence="2 3" key="1">
    <citation type="journal article" date="2018" name="Front. Plant Sci.">
        <title>Red Clover (Trifolium pratense) and Zigzag Clover (T. medium) - A Picture of Genomic Similarities and Differences.</title>
        <authorList>
            <person name="Dluhosova J."/>
            <person name="Istvanek J."/>
            <person name="Nedelnik J."/>
            <person name="Repkova J."/>
        </authorList>
    </citation>
    <scope>NUCLEOTIDE SEQUENCE [LARGE SCALE GENOMIC DNA]</scope>
    <source>
        <strain evidence="3">cv. 10/8</strain>
        <tissue evidence="2">Leaf</tissue>
    </source>
</reference>
<sequence>PTPSIQPSVETQTKEKEDIPLGTILPESRPEVQEPPIDDSHQQGPALNLESANSCMGDDNAKDQETGNAESPLKENAIPEIIPEVEPRVEEVKNAEVEIPAVDPQNASKDKTSSSTDGINWEEM</sequence>
<comment type="caution">
    <text evidence="2">The sequence shown here is derived from an EMBL/GenBank/DDBJ whole genome shotgun (WGS) entry which is preliminary data.</text>
</comment>
<keyword evidence="3" id="KW-1185">Reference proteome</keyword>
<dbReference type="AlphaFoldDB" id="A0A392R6C9"/>
<evidence type="ECO:0000313" key="3">
    <source>
        <dbReference type="Proteomes" id="UP000265520"/>
    </source>
</evidence>
<name>A0A392R6C9_9FABA</name>
<accession>A0A392R6C9</accession>
<dbReference type="Proteomes" id="UP000265520">
    <property type="component" value="Unassembled WGS sequence"/>
</dbReference>
<proteinExistence type="predicted"/>